<keyword evidence="2" id="KW-1185">Reference proteome</keyword>
<sequence>MSTLKLFLQFEGHRPVELIQVADDADPGAVLAAAATLGANVEDAFVFGGDNDDNPLNPKKSLARQGIEDKSRVHVHRCKKIRAFLNYADEQPRHHDFSPSTTVDQVKAWYVDKLKMSPVDATEHVLQITDTTDRPDPDVQIGALVSGRCDVNFTLVPIKRVEG</sequence>
<dbReference type="RefSeq" id="WP_062145927.1">
    <property type="nucleotide sequence ID" value="NZ_CP013002.1"/>
</dbReference>
<proteinExistence type="predicted"/>
<name>A0A0P0NYH2_9CAUL</name>
<accession>A0A0P0NYH2</accession>
<dbReference type="EMBL" id="CP013002">
    <property type="protein sequence ID" value="ALL13179.1"/>
    <property type="molecule type" value="Genomic_DNA"/>
</dbReference>
<protein>
    <submittedName>
        <fullName evidence="1">Uncharacterized protein</fullName>
    </submittedName>
</protein>
<evidence type="ECO:0000313" key="2">
    <source>
        <dbReference type="Proteomes" id="UP000056905"/>
    </source>
</evidence>
<organism evidence="1 2">
    <name type="scientific">Caulobacter henricii</name>
    <dbReference type="NCBI Taxonomy" id="69395"/>
    <lineage>
        <taxon>Bacteria</taxon>
        <taxon>Pseudomonadati</taxon>
        <taxon>Pseudomonadota</taxon>
        <taxon>Alphaproteobacteria</taxon>
        <taxon>Caulobacterales</taxon>
        <taxon>Caulobacteraceae</taxon>
        <taxon>Caulobacter</taxon>
    </lineage>
</organism>
<evidence type="ECO:0000313" key="1">
    <source>
        <dbReference type="EMBL" id="ALL13179.1"/>
    </source>
</evidence>
<dbReference type="AlphaFoldDB" id="A0A0P0NYH2"/>
<dbReference type="STRING" id="69395.AQ619_07325"/>
<dbReference type="OrthoDB" id="6057563at2"/>
<reference evidence="1 2" key="1">
    <citation type="submission" date="2015-10" db="EMBL/GenBank/DDBJ databases">
        <title>Conservation of the essential genome among Caulobacter and Brevundimonas species.</title>
        <authorList>
            <person name="Scott D."/>
            <person name="Ely B."/>
        </authorList>
    </citation>
    <scope>NUCLEOTIDE SEQUENCE [LARGE SCALE GENOMIC DNA]</scope>
    <source>
        <strain evidence="1 2">CB4</strain>
    </source>
</reference>
<dbReference type="Proteomes" id="UP000056905">
    <property type="component" value="Chromosome"/>
</dbReference>
<gene>
    <name evidence="1" type="ORF">AQ619_07325</name>
</gene>
<dbReference type="KEGG" id="chq:AQ619_07325"/>